<proteinExistence type="predicted"/>
<gene>
    <name evidence="1" type="ORF">HPB50_003931</name>
</gene>
<name>A0ACB7T665_HYAAI</name>
<dbReference type="Proteomes" id="UP000821845">
    <property type="component" value="Chromosome 10"/>
</dbReference>
<accession>A0ACB7T665</accession>
<dbReference type="EMBL" id="CM023490">
    <property type="protein sequence ID" value="KAH6942345.1"/>
    <property type="molecule type" value="Genomic_DNA"/>
</dbReference>
<reference evidence="1" key="1">
    <citation type="submission" date="2020-05" db="EMBL/GenBank/DDBJ databases">
        <title>Large-scale comparative analyses of tick genomes elucidate their genetic diversity and vector capacities.</title>
        <authorList>
            <person name="Jia N."/>
            <person name="Wang J."/>
            <person name="Shi W."/>
            <person name="Du L."/>
            <person name="Sun Y."/>
            <person name="Zhan W."/>
            <person name="Jiang J."/>
            <person name="Wang Q."/>
            <person name="Zhang B."/>
            <person name="Ji P."/>
            <person name="Sakyi L.B."/>
            <person name="Cui X."/>
            <person name="Yuan T."/>
            <person name="Jiang B."/>
            <person name="Yang W."/>
            <person name="Lam T.T.-Y."/>
            <person name="Chang Q."/>
            <person name="Ding S."/>
            <person name="Wang X."/>
            <person name="Zhu J."/>
            <person name="Ruan X."/>
            <person name="Zhao L."/>
            <person name="Wei J."/>
            <person name="Que T."/>
            <person name="Du C."/>
            <person name="Cheng J."/>
            <person name="Dai P."/>
            <person name="Han X."/>
            <person name="Huang E."/>
            <person name="Gao Y."/>
            <person name="Liu J."/>
            <person name="Shao H."/>
            <person name="Ye R."/>
            <person name="Li L."/>
            <person name="Wei W."/>
            <person name="Wang X."/>
            <person name="Wang C."/>
            <person name="Yang T."/>
            <person name="Huo Q."/>
            <person name="Li W."/>
            <person name="Guo W."/>
            <person name="Chen H."/>
            <person name="Zhou L."/>
            <person name="Ni X."/>
            <person name="Tian J."/>
            <person name="Zhou Y."/>
            <person name="Sheng Y."/>
            <person name="Liu T."/>
            <person name="Pan Y."/>
            <person name="Xia L."/>
            <person name="Li J."/>
            <person name="Zhao F."/>
            <person name="Cao W."/>
        </authorList>
    </citation>
    <scope>NUCLEOTIDE SEQUENCE</scope>
    <source>
        <strain evidence="1">Hyas-2018</strain>
    </source>
</reference>
<comment type="caution">
    <text evidence="1">The sequence shown here is derived from an EMBL/GenBank/DDBJ whole genome shotgun (WGS) entry which is preliminary data.</text>
</comment>
<evidence type="ECO:0000313" key="2">
    <source>
        <dbReference type="Proteomes" id="UP000821845"/>
    </source>
</evidence>
<organism evidence="1 2">
    <name type="scientific">Hyalomma asiaticum</name>
    <name type="common">Tick</name>
    <dbReference type="NCBI Taxonomy" id="266040"/>
    <lineage>
        <taxon>Eukaryota</taxon>
        <taxon>Metazoa</taxon>
        <taxon>Ecdysozoa</taxon>
        <taxon>Arthropoda</taxon>
        <taxon>Chelicerata</taxon>
        <taxon>Arachnida</taxon>
        <taxon>Acari</taxon>
        <taxon>Parasitiformes</taxon>
        <taxon>Ixodida</taxon>
        <taxon>Ixodoidea</taxon>
        <taxon>Ixodidae</taxon>
        <taxon>Hyalomminae</taxon>
        <taxon>Hyalomma</taxon>
    </lineage>
</organism>
<sequence length="107" mass="11455">MNVALVGLIFVVAAITSTSGTSLPNCAAITCNPDTCPQWQCTCGTYKDTCGCCDICYKCPGDLCNSWILDVCAEGHRCVLEDPSKRFEHGGQGRCRPENSTDTSHTS</sequence>
<evidence type="ECO:0000313" key="1">
    <source>
        <dbReference type="EMBL" id="KAH6942345.1"/>
    </source>
</evidence>
<protein>
    <submittedName>
        <fullName evidence="1">Uncharacterized protein</fullName>
    </submittedName>
</protein>
<keyword evidence="2" id="KW-1185">Reference proteome</keyword>